<accession>A0A2I1FJ73</accession>
<dbReference type="Proteomes" id="UP000232722">
    <property type="component" value="Unassembled WGS sequence"/>
</dbReference>
<evidence type="ECO:0000313" key="2">
    <source>
        <dbReference type="Proteomes" id="UP000232722"/>
    </source>
</evidence>
<organism evidence="1 2">
    <name type="scientific">Rhizophagus irregularis</name>
    <dbReference type="NCBI Taxonomy" id="588596"/>
    <lineage>
        <taxon>Eukaryota</taxon>
        <taxon>Fungi</taxon>
        <taxon>Fungi incertae sedis</taxon>
        <taxon>Mucoromycota</taxon>
        <taxon>Glomeromycotina</taxon>
        <taxon>Glomeromycetes</taxon>
        <taxon>Glomerales</taxon>
        <taxon>Glomeraceae</taxon>
        <taxon>Rhizophagus</taxon>
    </lineage>
</organism>
<evidence type="ECO:0000313" key="1">
    <source>
        <dbReference type="EMBL" id="PKB95599.1"/>
    </source>
</evidence>
<dbReference type="VEuPathDB" id="FungiDB:RhiirA1_470392"/>
<gene>
    <name evidence="1" type="ORF">RhiirA5_436412</name>
</gene>
<dbReference type="OrthoDB" id="2383742at2759"/>
<proteinExistence type="predicted"/>
<comment type="caution">
    <text evidence="1">The sequence shown here is derived from an EMBL/GenBank/DDBJ whole genome shotgun (WGS) entry which is preliminary data.</text>
</comment>
<sequence length="213" mass="24160">MDCPKCITHVIKRYVRVGCNLVDGTNIKMAFQDLSGTSIAHIEPNQDQFNIRANSIASFCGASYRPPPTISDPTIPKSSWMMPIPDEKKGSIRIIVLIKNNYNREKNAKYWTRNPITNNNESDIGEFPFDAGWALKENLQLGNKAGWRKAYIKKDGSIFAKLFFEDELVSKEIPTIKTIKGWIRRYSKSFKKKASEHALTETNGIINNSNSND</sequence>
<dbReference type="AlphaFoldDB" id="A0A2I1FJ73"/>
<reference evidence="1 2" key="1">
    <citation type="submission" date="2016-04" db="EMBL/GenBank/DDBJ databases">
        <title>Genome analyses suggest a sexual origin of heterokaryosis in a supposedly ancient asexual fungus.</title>
        <authorList>
            <person name="Ropars J."/>
            <person name="Sedzielewska K."/>
            <person name="Noel J."/>
            <person name="Charron P."/>
            <person name="Farinelli L."/>
            <person name="Marton T."/>
            <person name="Kruger M."/>
            <person name="Pelin A."/>
            <person name="Brachmann A."/>
            <person name="Corradi N."/>
        </authorList>
    </citation>
    <scope>NUCLEOTIDE SEQUENCE [LARGE SCALE GENOMIC DNA]</scope>
    <source>
        <strain evidence="1 2">A5</strain>
    </source>
</reference>
<protein>
    <submittedName>
        <fullName evidence="1">Uncharacterized protein</fullName>
    </submittedName>
</protein>
<dbReference type="EMBL" id="LLXJ01004626">
    <property type="protein sequence ID" value="PKB95599.1"/>
    <property type="molecule type" value="Genomic_DNA"/>
</dbReference>
<name>A0A2I1FJ73_9GLOM</name>
<reference evidence="1 2" key="2">
    <citation type="submission" date="2017-09" db="EMBL/GenBank/DDBJ databases">
        <title>Extensive intraspecific genome diversity in a model arbuscular mycorrhizal fungus.</title>
        <authorList>
            <person name="Chen E.C."/>
            <person name="Morin E."/>
            <person name="Beaudet D."/>
            <person name="Noel J."/>
            <person name="Ndikumana S."/>
            <person name="Charron P."/>
            <person name="St-Onge C."/>
            <person name="Giorgi J."/>
            <person name="Grigoriev I.V."/>
            <person name="Roux C."/>
            <person name="Martin F.M."/>
            <person name="Corradi N."/>
        </authorList>
    </citation>
    <scope>NUCLEOTIDE SEQUENCE [LARGE SCALE GENOMIC DNA]</scope>
    <source>
        <strain evidence="1 2">A5</strain>
    </source>
</reference>